<proteinExistence type="predicted"/>
<keyword evidence="2" id="KW-1185">Reference proteome</keyword>
<dbReference type="Pfam" id="PF07891">
    <property type="entry name" value="DUF1666"/>
    <property type="match status" value="1"/>
</dbReference>
<evidence type="ECO:0000313" key="1">
    <source>
        <dbReference type="EMBL" id="KAJ6738900.1"/>
    </source>
</evidence>
<organism evidence="1 2">
    <name type="scientific">Salix koriyanagi</name>
    <dbReference type="NCBI Taxonomy" id="2511006"/>
    <lineage>
        <taxon>Eukaryota</taxon>
        <taxon>Viridiplantae</taxon>
        <taxon>Streptophyta</taxon>
        <taxon>Embryophyta</taxon>
        <taxon>Tracheophyta</taxon>
        <taxon>Spermatophyta</taxon>
        <taxon>Magnoliopsida</taxon>
        <taxon>eudicotyledons</taxon>
        <taxon>Gunneridae</taxon>
        <taxon>Pentapetalae</taxon>
        <taxon>rosids</taxon>
        <taxon>fabids</taxon>
        <taxon>Malpighiales</taxon>
        <taxon>Salicaceae</taxon>
        <taxon>Saliceae</taxon>
        <taxon>Salix</taxon>
    </lineage>
</organism>
<comment type="caution">
    <text evidence="1">The sequence shown here is derived from an EMBL/GenBank/DDBJ whole genome shotgun (WGS) entry which is preliminary data.</text>
</comment>
<reference evidence="1" key="1">
    <citation type="submission" date="2022-11" db="EMBL/GenBank/DDBJ databases">
        <authorList>
            <person name="Hyden B.L."/>
            <person name="Feng K."/>
            <person name="Yates T."/>
            <person name="Jawdy S."/>
            <person name="Smart L.B."/>
            <person name="Muchero W."/>
        </authorList>
    </citation>
    <scope>NUCLEOTIDE SEQUENCE</scope>
    <source>
        <tissue evidence="1">Shoot tip</tissue>
    </source>
</reference>
<accession>A0A9Q0ZLD2</accession>
<sequence>MTRREAPAPALTSLLSQKFLLSKRKKSGSDPMVNFIRELHKDLEVVYVGQLCLSWEILHWQYEKALELWDSDPYGMRLYNEVAGEFQQFQVLLQRFIENEPFEGPRVQSYIKNRCVLRNLLQVPLLREDSMKGKRARRKGKDGDSITSDMLVEIMEESIRIFWQFLRSDKDAENVISKGRKGTQIEPQDPTERELLTEVRTSLQKKEKRLKDISRSGSSILRKFQKASGGQF</sequence>
<dbReference type="PANTHER" id="PTHR46741:SF2">
    <property type="entry name" value="RIBOSOMAL PROTEIN L34AE"/>
    <property type="match status" value="1"/>
</dbReference>
<dbReference type="EMBL" id="JAPFFM010000010">
    <property type="protein sequence ID" value="KAJ6738900.1"/>
    <property type="molecule type" value="Genomic_DNA"/>
</dbReference>
<evidence type="ECO:0000313" key="2">
    <source>
        <dbReference type="Proteomes" id="UP001151752"/>
    </source>
</evidence>
<dbReference type="PANTHER" id="PTHR46741">
    <property type="entry name" value="OS09G0413600 PROTEIN"/>
    <property type="match status" value="1"/>
</dbReference>
<reference evidence="1" key="2">
    <citation type="journal article" date="2023" name="Int. J. Mol. Sci.">
        <title>De Novo Assembly and Annotation of 11 Diverse Shrub Willow (Salix) Genomes Reveals Novel Gene Organization in Sex-Linked Regions.</title>
        <authorList>
            <person name="Hyden B."/>
            <person name="Feng K."/>
            <person name="Yates T.B."/>
            <person name="Jawdy S."/>
            <person name="Cereghino C."/>
            <person name="Smart L.B."/>
            <person name="Muchero W."/>
        </authorList>
    </citation>
    <scope>NUCLEOTIDE SEQUENCE</scope>
    <source>
        <tissue evidence="1">Shoot tip</tissue>
    </source>
</reference>
<name>A0A9Q0ZLD2_9ROSI</name>
<protein>
    <submittedName>
        <fullName evidence="1">Uncharacterized protein</fullName>
    </submittedName>
</protein>
<dbReference type="InterPro" id="IPR012870">
    <property type="entry name" value="DUF1666"/>
</dbReference>
<dbReference type="Proteomes" id="UP001151752">
    <property type="component" value="Chromosome 4"/>
</dbReference>
<dbReference type="AlphaFoldDB" id="A0A9Q0ZLD2"/>
<gene>
    <name evidence="1" type="ORF">OIU74_003797</name>
</gene>